<dbReference type="AlphaFoldDB" id="A0A8S3TWK0"/>
<dbReference type="Proteomes" id="UP000683360">
    <property type="component" value="Unassembled WGS sequence"/>
</dbReference>
<keyword evidence="2" id="KW-1185">Reference proteome</keyword>
<organism evidence="1 2">
    <name type="scientific">Mytilus edulis</name>
    <name type="common">Blue mussel</name>
    <dbReference type="NCBI Taxonomy" id="6550"/>
    <lineage>
        <taxon>Eukaryota</taxon>
        <taxon>Metazoa</taxon>
        <taxon>Spiralia</taxon>
        <taxon>Lophotrochozoa</taxon>
        <taxon>Mollusca</taxon>
        <taxon>Bivalvia</taxon>
        <taxon>Autobranchia</taxon>
        <taxon>Pteriomorphia</taxon>
        <taxon>Mytilida</taxon>
        <taxon>Mytiloidea</taxon>
        <taxon>Mytilidae</taxon>
        <taxon>Mytilinae</taxon>
        <taxon>Mytilus</taxon>
    </lineage>
</organism>
<sequence>MPHGPDTLKHEWLVYTMLLDMHDKDRTDIYKHDVEAMFHNIADVLEVDVFTSTDLKSSIEGIFYRKSTANNNWDVKKWLEPFIVGSHSFNNCFHIHVHFNKEDMPRPVPLTWNSELGFSEDMPRPVPPTWNSELVRQLEKSNSKWASTAEEQ</sequence>
<name>A0A8S3TWK0_MYTED</name>
<reference evidence="1" key="1">
    <citation type="submission" date="2021-03" db="EMBL/GenBank/DDBJ databases">
        <authorList>
            <person name="Bekaert M."/>
        </authorList>
    </citation>
    <scope>NUCLEOTIDE SEQUENCE</scope>
</reference>
<accession>A0A8S3TWK0</accession>
<comment type="caution">
    <text evidence="1">The sequence shown here is derived from an EMBL/GenBank/DDBJ whole genome shotgun (WGS) entry which is preliminary data.</text>
</comment>
<dbReference type="EMBL" id="CAJPWZ010002271">
    <property type="protein sequence ID" value="CAG2234762.1"/>
    <property type="molecule type" value="Genomic_DNA"/>
</dbReference>
<protein>
    <submittedName>
        <fullName evidence="1">Uncharacterized protein</fullName>
    </submittedName>
</protein>
<evidence type="ECO:0000313" key="1">
    <source>
        <dbReference type="EMBL" id="CAG2234762.1"/>
    </source>
</evidence>
<evidence type="ECO:0000313" key="2">
    <source>
        <dbReference type="Proteomes" id="UP000683360"/>
    </source>
</evidence>
<proteinExistence type="predicted"/>
<gene>
    <name evidence="1" type="ORF">MEDL_47396</name>
</gene>